<evidence type="ECO:0000259" key="1">
    <source>
        <dbReference type="Pfam" id="PF01451"/>
    </source>
</evidence>
<reference evidence="3" key="1">
    <citation type="journal article" date="2019" name="Int. J. Syst. Evol. Microbiol.">
        <title>The Global Catalogue of Microorganisms (GCM) 10K type strain sequencing project: providing services to taxonomists for standard genome sequencing and annotation.</title>
        <authorList>
            <consortium name="The Broad Institute Genomics Platform"/>
            <consortium name="The Broad Institute Genome Sequencing Center for Infectious Disease"/>
            <person name="Wu L."/>
            <person name="Ma J."/>
        </authorList>
    </citation>
    <scope>NUCLEOTIDE SEQUENCE [LARGE SCALE GENOMIC DNA]</scope>
    <source>
        <strain evidence="3">JCM 14330</strain>
    </source>
</reference>
<dbReference type="InterPro" id="IPR023485">
    <property type="entry name" value="Ptyr_pPase"/>
</dbReference>
<feature type="domain" description="Phosphotyrosine protein phosphatase I" evidence="1">
    <location>
        <begin position="5"/>
        <end position="87"/>
    </location>
</feature>
<organism evidence="2 3">
    <name type="scientific">Pigmentiphaga daeguensis</name>
    <dbReference type="NCBI Taxonomy" id="414049"/>
    <lineage>
        <taxon>Bacteria</taxon>
        <taxon>Pseudomonadati</taxon>
        <taxon>Pseudomonadota</taxon>
        <taxon>Betaproteobacteria</taxon>
        <taxon>Burkholderiales</taxon>
        <taxon>Alcaligenaceae</taxon>
        <taxon>Pigmentiphaga</taxon>
    </lineage>
</organism>
<proteinExistence type="predicted"/>
<accession>A0ABP3N5P0</accession>
<dbReference type="InterPro" id="IPR036196">
    <property type="entry name" value="Ptyr_pPase_sf"/>
</dbReference>
<comment type="caution">
    <text evidence="2">The sequence shown here is derived from an EMBL/GenBank/DDBJ whole genome shotgun (WGS) entry which is preliminary data.</text>
</comment>
<keyword evidence="3" id="KW-1185">Reference proteome</keyword>
<dbReference type="SUPFAM" id="SSF52788">
    <property type="entry name" value="Phosphotyrosine protein phosphatases I"/>
    <property type="match status" value="1"/>
</dbReference>
<protein>
    <recommendedName>
        <fullName evidence="1">Phosphotyrosine protein phosphatase I domain-containing protein</fullName>
    </recommendedName>
</protein>
<name>A0ABP3N5P0_9BURK</name>
<dbReference type="Gene3D" id="3.40.50.2300">
    <property type="match status" value="1"/>
</dbReference>
<gene>
    <name evidence="2" type="ORF">GCM10009097_59170</name>
</gene>
<dbReference type="EMBL" id="BAAAEN010000049">
    <property type="protein sequence ID" value="GAA0534233.1"/>
    <property type="molecule type" value="Genomic_DNA"/>
</dbReference>
<dbReference type="Proteomes" id="UP001501706">
    <property type="component" value="Unassembled WGS sequence"/>
</dbReference>
<sequence length="97" mass="10985">MASTNGVPISPDKRAEQLTSSDVGAAFLVLVMEHEQRLFIQQRYPKVSGKVFLLGKWKNLEIDDPINEPPAMFERVWLEIKNSVDDWVGQLTAAKMI</sequence>
<evidence type="ECO:0000313" key="3">
    <source>
        <dbReference type="Proteomes" id="UP001501706"/>
    </source>
</evidence>
<evidence type="ECO:0000313" key="2">
    <source>
        <dbReference type="EMBL" id="GAA0534233.1"/>
    </source>
</evidence>
<dbReference type="Pfam" id="PF01451">
    <property type="entry name" value="LMWPc"/>
    <property type="match status" value="1"/>
</dbReference>